<evidence type="ECO:0000256" key="1">
    <source>
        <dbReference type="SAM" id="MobiDB-lite"/>
    </source>
</evidence>
<sequence length="149" mass="16926">MRHFRNCIQRGRNCIQGVRRREQYEARLRYSSTSKRSLQETTPSKPRNRRTNKRHDLNQLASCIEVTVRPTSQNIQADVPSTTPQSDNLCRTICVGQTGPYLTSGSLCISGVSQRPTRPFPHPNTSGKVVRYLTTENGAQPHEAGKYRQ</sequence>
<gene>
    <name evidence="2" type="ORF">KC19_10G071500</name>
</gene>
<keyword evidence="3" id="KW-1185">Reference proteome</keyword>
<dbReference type="EMBL" id="CM026431">
    <property type="protein sequence ID" value="KAG0559000.1"/>
    <property type="molecule type" value="Genomic_DNA"/>
</dbReference>
<feature type="compositionally biased region" description="Polar residues" evidence="1">
    <location>
        <begin position="30"/>
        <end position="45"/>
    </location>
</feature>
<protein>
    <submittedName>
        <fullName evidence="2">Uncharacterized protein</fullName>
    </submittedName>
</protein>
<evidence type="ECO:0000313" key="3">
    <source>
        <dbReference type="Proteomes" id="UP000822688"/>
    </source>
</evidence>
<reference evidence="2" key="1">
    <citation type="submission" date="2020-06" db="EMBL/GenBank/DDBJ databases">
        <title>WGS assembly of Ceratodon purpureus strain R40.</title>
        <authorList>
            <person name="Carey S.B."/>
            <person name="Jenkins J."/>
            <person name="Shu S."/>
            <person name="Lovell J.T."/>
            <person name="Sreedasyam A."/>
            <person name="Maumus F."/>
            <person name="Tiley G.P."/>
            <person name="Fernandez-Pozo N."/>
            <person name="Barry K."/>
            <person name="Chen C."/>
            <person name="Wang M."/>
            <person name="Lipzen A."/>
            <person name="Daum C."/>
            <person name="Saski C.A."/>
            <person name="Payton A.C."/>
            <person name="Mcbreen J.C."/>
            <person name="Conrad R.E."/>
            <person name="Kollar L.M."/>
            <person name="Olsson S."/>
            <person name="Huttunen S."/>
            <person name="Landis J.B."/>
            <person name="Wickett N.J."/>
            <person name="Johnson M.G."/>
            <person name="Rensing S.A."/>
            <person name="Grimwood J."/>
            <person name="Schmutz J."/>
            <person name="Mcdaniel S.F."/>
        </authorList>
    </citation>
    <scope>NUCLEOTIDE SEQUENCE</scope>
    <source>
        <strain evidence="2">R40</strain>
    </source>
</reference>
<accession>A0A8T0GJ41</accession>
<evidence type="ECO:0000313" key="2">
    <source>
        <dbReference type="EMBL" id="KAG0559000.1"/>
    </source>
</evidence>
<name>A0A8T0GJ41_CERPU</name>
<organism evidence="2 3">
    <name type="scientific">Ceratodon purpureus</name>
    <name type="common">Fire moss</name>
    <name type="synonym">Dicranum purpureum</name>
    <dbReference type="NCBI Taxonomy" id="3225"/>
    <lineage>
        <taxon>Eukaryota</taxon>
        <taxon>Viridiplantae</taxon>
        <taxon>Streptophyta</taxon>
        <taxon>Embryophyta</taxon>
        <taxon>Bryophyta</taxon>
        <taxon>Bryophytina</taxon>
        <taxon>Bryopsida</taxon>
        <taxon>Dicranidae</taxon>
        <taxon>Pseudoditrichales</taxon>
        <taxon>Ditrichaceae</taxon>
        <taxon>Ceratodon</taxon>
    </lineage>
</organism>
<dbReference type="Proteomes" id="UP000822688">
    <property type="component" value="Chromosome 10"/>
</dbReference>
<comment type="caution">
    <text evidence="2">The sequence shown here is derived from an EMBL/GenBank/DDBJ whole genome shotgun (WGS) entry which is preliminary data.</text>
</comment>
<feature type="region of interest" description="Disordered" evidence="1">
    <location>
        <begin position="29"/>
        <end position="56"/>
    </location>
</feature>
<dbReference type="AlphaFoldDB" id="A0A8T0GJ41"/>
<proteinExistence type="predicted"/>